<dbReference type="OrthoDB" id="9801997at2"/>
<dbReference type="AlphaFoldDB" id="A0A4D7ARW1"/>
<evidence type="ECO:0000313" key="2">
    <source>
        <dbReference type="Proteomes" id="UP000298781"/>
    </source>
</evidence>
<evidence type="ECO:0008006" key="3">
    <source>
        <dbReference type="Google" id="ProtNLM"/>
    </source>
</evidence>
<name>A0A4D7ARW1_9HYPH</name>
<reference evidence="1 2" key="1">
    <citation type="submission" date="2019-04" db="EMBL/GenBank/DDBJ databases">
        <title>Phreatobacter aquaticus sp. nov.</title>
        <authorList>
            <person name="Choi A."/>
        </authorList>
    </citation>
    <scope>NUCLEOTIDE SEQUENCE [LARGE SCALE GENOMIC DNA]</scope>
    <source>
        <strain evidence="1 2">KCTC 52518</strain>
    </source>
</reference>
<dbReference type="KEGG" id="pstg:E8M01_07850"/>
<keyword evidence="2" id="KW-1185">Reference proteome</keyword>
<dbReference type="Gene3D" id="1.20.1290.10">
    <property type="entry name" value="AhpD-like"/>
    <property type="match status" value="2"/>
</dbReference>
<sequence>MTADFLRCERKGLTMARIQGKTSVLGSEFRQIMALRPEIAKPWNALDEAIRFNGIVDAGLKEEVRRMVAQHSGCAFCASLGAPKGSYDDPRWAAAVAFGKAVATNPTDVPDADWQALKEHFSDEEIVELSAWITFMFASEMVGAVMKLQPASPEMKTMYNNWIRNGIEKATRVAS</sequence>
<protein>
    <recommendedName>
        <fullName evidence="3">Carboxymuconolactone decarboxylase family protein</fullName>
    </recommendedName>
</protein>
<dbReference type="RefSeq" id="WP_136959620.1">
    <property type="nucleotide sequence ID" value="NZ_CP039690.1"/>
</dbReference>
<evidence type="ECO:0000313" key="1">
    <source>
        <dbReference type="EMBL" id="QCI64164.1"/>
    </source>
</evidence>
<accession>A0A4D7ARW1</accession>
<gene>
    <name evidence="1" type="ORF">E8M01_07850</name>
</gene>
<dbReference type="Proteomes" id="UP000298781">
    <property type="component" value="Chromosome"/>
</dbReference>
<proteinExistence type="predicted"/>
<dbReference type="PANTHER" id="PTHR34846">
    <property type="entry name" value="4-CARBOXYMUCONOLACTONE DECARBOXYLASE FAMILY PROTEIN (AFU_ORTHOLOGUE AFUA_6G11590)"/>
    <property type="match status" value="1"/>
</dbReference>
<dbReference type="PANTHER" id="PTHR34846:SF10">
    <property type="entry name" value="CYTOPLASMIC PROTEIN"/>
    <property type="match status" value="1"/>
</dbReference>
<dbReference type="InterPro" id="IPR029032">
    <property type="entry name" value="AhpD-like"/>
</dbReference>
<dbReference type="EMBL" id="CP039690">
    <property type="protein sequence ID" value="QCI64164.1"/>
    <property type="molecule type" value="Genomic_DNA"/>
</dbReference>
<organism evidence="1 2">
    <name type="scientific">Phreatobacter stygius</name>
    <dbReference type="NCBI Taxonomy" id="1940610"/>
    <lineage>
        <taxon>Bacteria</taxon>
        <taxon>Pseudomonadati</taxon>
        <taxon>Pseudomonadota</taxon>
        <taxon>Alphaproteobacteria</taxon>
        <taxon>Hyphomicrobiales</taxon>
        <taxon>Phreatobacteraceae</taxon>
        <taxon>Phreatobacter</taxon>
    </lineage>
</organism>
<dbReference type="SUPFAM" id="SSF69118">
    <property type="entry name" value="AhpD-like"/>
    <property type="match status" value="1"/>
</dbReference>